<dbReference type="PROSITE" id="PS01248">
    <property type="entry name" value="EGF_LAM_1"/>
    <property type="match status" value="1"/>
</dbReference>
<evidence type="ECO:0000256" key="2">
    <source>
        <dbReference type="PROSITE-ProRule" id="PRU00076"/>
    </source>
</evidence>
<evidence type="ECO:0000313" key="8">
    <source>
        <dbReference type="Proteomes" id="UP001218218"/>
    </source>
</evidence>
<protein>
    <submittedName>
        <fullName evidence="7">TNFR/NGFR cysteine-rich region family protein</fullName>
    </submittedName>
</protein>
<feature type="domain" description="EGF-like" evidence="6">
    <location>
        <begin position="188"/>
        <end position="220"/>
    </location>
</feature>
<dbReference type="InterPro" id="IPR002049">
    <property type="entry name" value="LE_dom"/>
</dbReference>
<dbReference type="SMART" id="SM00261">
    <property type="entry name" value="FU"/>
    <property type="match status" value="7"/>
</dbReference>
<dbReference type="PANTHER" id="PTHR15332:SF175">
    <property type="entry name" value="PROPROTEIN CONVERTASE SUBTILISIN_KEXIN TYPE 5-LIKE"/>
    <property type="match status" value="1"/>
</dbReference>
<dbReference type="AlphaFoldDB" id="A0AAD6Z4Y8"/>
<evidence type="ECO:0000259" key="6">
    <source>
        <dbReference type="PROSITE" id="PS50026"/>
    </source>
</evidence>
<comment type="caution">
    <text evidence="7">The sequence shown here is derived from an EMBL/GenBank/DDBJ whole genome shotgun (WGS) entry which is preliminary data.</text>
</comment>
<dbReference type="SUPFAM" id="SSF57184">
    <property type="entry name" value="Growth factor receptor domain"/>
    <property type="match status" value="3"/>
</dbReference>
<dbReference type="Proteomes" id="UP001218218">
    <property type="component" value="Unassembled WGS sequence"/>
</dbReference>
<comment type="caution">
    <text evidence="2">Lacks conserved residue(s) required for the propagation of feature annotation.</text>
</comment>
<keyword evidence="2" id="KW-1015">Disulfide bond</keyword>
<keyword evidence="4" id="KW-1133">Transmembrane helix</keyword>
<evidence type="ECO:0000256" key="5">
    <source>
        <dbReference type="SAM" id="SignalP"/>
    </source>
</evidence>
<feature type="chain" id="PRO_5042042466" evidence="5">
    <location>
        <begin position="17"/>
        <end position="872"/>
    </location>
</feature>
<feature type="disulfide bond" evidence="2">
    <location>
        <begin position="210"/>
        <end position="219"/>
    </location>
</feature>
<feature type="signal peptide" evidence="5">
    <location>
        <begin position="1"/>
        <end position="16"/>
    </location>
</feature>
<dbReference type="EMBL" id="JARIHO010000091">
    <property type="protein sequence ID" value="KAJ7306744.1"/>
    <property type="molecule type" value="Genomic_DNA"/>
</dbReference>
<dbReference type="InterPro" id="IPR000742">
    <property type="entry name" value="EGF"/>
</dbReference>
<dbReference type="PROSITE" id="PS00022">
    <property type="entry name" value="EGF_1"/>
    <property type="match status" value="1"/>
</dbReference>
<gene>
    <name evidence="7" type="ORF">DFH08DRAFT_1054053</name>
</gene>
<dbReference type="PANTHER" id="PTHR15332">
    <property type="entry name" value="PROPROTEIN CONVERTASE SUBTILISIN_KEXIN TYPE 5-LIKE"/>
    <property type="match status" value="1"/>
</dbReference>
<sequence length="872" mass="89042">MLVLPVLFSVSNLATTNPPAIVCTAGQCLQGYSNTSIGVTISAPSSSSALLLPGQYTSTTNPQLLHTLLTSPSASLASSPGFKNSTTSSGSGSGVALPLNVAQEPGLAIYNGPLYSGQAAFTAIPAAPVAANAPSTPLVLQSLTLPPNVWIAVSSTNSTQRVIIWDSVPDTSQLPPTAPSTFSLVQLESAACPAPCASSGICTAAGTCACAPGFTGASCETCAPGFFGTGCAACPAGCKTCDDGPTGSGRCLDSGSSSLAQCNCVNGACNADGSCACTAGFTTAGNGTQCAQCAAGFFQTAAGGCSVCQIGCTSCAPTTGTCTACRAGFTPDANDATRCVAAPSVTSSSTTCPPGAFADGANCSPCAGACKTCTGGTAAECVLCAEGTYLVNVNGTNQCVGADANGVCAGTGGLIADNNKNECDSCGAKCTSCKIPNFSGASRVEELQCTGCVPGFFLSQGKCVESCPTGTFVAADKLTCTACDSSCTTCTGSSTFCLTCASNQLASSGKCVATCPSNTFSASGSCLPCHADCATCTGASFNQCTSCPAARPVPTNGRCLSTCPKSSFFDPTSAACIPCDASCSSCSGAGPGQCLACAGADSVLRAGTCVAAQCTHATRVVPGLGACLSELVAVPDPASTDPAAPALPSAAGIDAPTAVSAPRRALAWWEILLMALGCAFIFLVIVWLWRRRARKQRAQRTARFAQTRQLDEAGWRWRLVRFGERLFGHRASRRAQVETKKKIISHPLAESESVQMAKIRAAEEASDARDMDKLLANYDYPRAQHSHFHHHHHHHLSRDNVNVHGRNESVSTTSTLAAPSLYPQVTGMPHRVPEPKEPLRSSSRDVTSRFSGSTLDEYYEPPTKAKKNPFWR</sequence>
<dbReference type="InterPro" id="IPR009030">
    <property type="entry name" value="Growth_fac_rcpt_cys_sf"/>
</dbReference>
<organism evidence="7 8">
    <name type="scientific">Mycena albidolilacea</name>
    <dbReference type="NCBI Taxonomy" id="1033008"/>
    <lineage>
        <taxon>Eukaryota</taxon>
        <taxon>Fungi</taxon>
        <taxon>Dikarya</taxon>
        <taxon>Basidiomycota</taxon>
        <taxon>Agaricomycotina</taxon>
        <taxon>Agaricomycetes</taxon>
        <taxon>Agaricomycetidae</taxon>
        <taxon>Agaricales</taxon>
        <taxon>Marasmiineae</taxon>
        <taxon>Mycenaceae</taxon>
        <taxon>Mycena</taxon>
    </lineage>
</organism>
<evidence type="ECO:0000313" key="7">
    <source>
        <dbReference type="EMBL" id="KAJ7306744.1"/>
    </source>
</evidence>
<dbReference type="InterPro" id="IPR006212">
    <property type="entry name" value="Furin_repeat"/>
</dbReference>
<dbReference type="Gene3D" id="2.10.25.10">
    <property type="entry name" value="Laminin"/>
    <property type="match status" value="1"/>
</dbReference>
<dbReference type="PROSITE" id="PS50026">
    <property type="entry name" value="EGF_3"/>
    <property type="match status" value="1"/>
</dbReference>
<keyword evidence="4" id="KW-0812">Transmembrane</keyword>
<reference evidence="7" key="1">
    <citation type="submission" date="2023-03" db="EMBL/GenBank/DDBJ databases">
        <title>Massive genome expansion in bonnet fungi (Mycena s.s.) driven by repeated elements and novel gene families across ecological guilds.</title>
        <authorList>
            <consortium name="Lawrence Berkeley National Laboratory"/>
            <person name="Harder C.B."/>
            <person name="Miyauchi S."/>
            <person name="Viragh M."/>
            <person name="Kuo A."/>
            <person name="Thoen E."/>
            <person name="Andreopoulos B."/>
            <person name="Lu D."/>
            <person name="Skrede I."/>
            <person name="Drula E."/>
            <person name="Henrissat B."/>
            <person name="Morin E."/>
            <person name="Kohler A."/>
            <person name="Barry K."/>
            <person name="LaButti K."/>
            <person name="Morin E."/>
            <person name="Salamov A."/>
            <person name="Lipzen A."/>
            <person name="Mereny Z."/>
            <person name="Hegedus B."/>
            <person name="Baldrian P."/>
            <person name="Stursova M."/>
            <person name="Weitz H."/>
            <person name="Taylor A."/>
            <person name="Grigoriev I.V."/>
            <person name="Nagy L.G."/>
            <person name="Martin F."/>
            <person name="Kauserud H."/>
        </authorList>
    </citation>
    <scope>NUCLEOTIDE SEQUENCE</scope>
    <source>
        <strain evidence="7">CBHHK002</strain>
    </source>
</reference>
<feature type="compositionally biased region" description="Basic and acidic residues" evidence="3">
    <location>
        <begin position="831"/>
        <end position="847"/>
    </location>
</feature>
<evidence type="ECO:0000256" key="3">
    <source>
        <dbReference type="SAM" id="MobiDB-lite"/>
    </source>
</evidence>
<evidence type="ECO:0000256" key="4">
    <source>
        <dbReference type="SAM" id="Phobius"/>
    </source>
</evidence>
<accession>A0AAD6Z4Y8</accession>
<dbReference type="SMART" id="SM01411">
    <property type="entry name" value="Ephrin_rec_like"/>
    <property type="match status" value="4"/>
</dbReference>
<keyword evidence="5" id="KW-0732">Signal</keyword>
<proteinExistence type="predicted"/>
<name>A0AAD6Z4Y8_9AGAR</name>
<dbReference type="SMART" id="SM00181">
    <property type="entry name" value="EGF"/>
    <property type="match status" value="7"/>
</dbReference>
<evidence type="ECO:0000256" key="1">
    <source>
        <dbReference type="ARBA" id="ARBA00022536"/>
    </source>
</evidence>
<keyword evidence="8" id="KW-1185">Reference proteome</keyword>
<keyword evidence="4" id="KW-0472">Membrane</keyword>
<dbReference type="Pfam" id="PF23106">
    <property type="entry name" value="EGF_Teneurin"/>
    <property type="match status" value="1"/>
</dbReference>
<feature type="region of interest" description="Disordered" evidence="3">
    <location>
        <begin position="823"/>
        <end position="872"/>
    </location>
</feature>
<feature type="disulfide bond" evidence="2">
    <location>
        <begin position="192"/>
        <end position="202"/>
    </location>
</feature>
<dbReference type="CDD" id="cd00055">
    <property type="entry name" value="EGF_Lam"/>
    <property type="match status" value="1"/>
</dbReference>
<dbReference type="CDD" id="cd00064">
    <property type="entry name" value="FU"/>
    <property type="match status" value="4"/>
</dbReference>
<dbReference type="Gene3D" id="2.10.220.10">
    <property type="entry name" value="Hormone Receptor, Insulin-like Growth Factor Receptor 1, Chain A, domain 2"/>
    <property type="match status" value="3"/>
</dbReference>
<keyword evidence="1 2" id="KW-0245">EGF-like domain</keyword>
<feature type="transmembrane region" description="Helical" evidence="4">
    <location>
        <begin position="666"/>
        <end position="689"/>
    </location>
</feature>
<dbReference type="SMART" id="SM00180">
    <property type="entry name" value="EGF_Lam"/>
    <property type="match status" value="2"/>
</dbReference>